<accession>A0A167KWF0</accession>
<feature type="chain" id="PRO_5007889549" description="Integrating conjugative element protein" evidence="2">
    <location>
        <begin position="24"/>
        <end position="453"/>
    </location>
</feature>
<name>A0A167KWF0_9GAMM</name>
<evidence type="ECO:0000313" key="4">
    <source>
        <dbReference type="Proteomes" id="UP000076661"/>
    </source>
</evidence>
<feature type="signal peptide" evidence="2">
    <location>
        <begin position="1"/>
        <end position="23"/>
    </location>
</feature>
<evidence type="ECO:0000256" key="1">
    <source>
        <dbReference type="SAM" id="MobiDB-lite"/>
    </source>
</evidence>
<comment type="caution">
    <text evidence="3">The sequence shown here is derived from an EMBL/GenBank/DDBJ whole genome shotgun (WGS) entry which is preliminary data.</text>
</comment>
<dbReference type="EMBL" id="AUXX01000034">
    <property type="protein sequence ID" value="KZN63398.1"/>
    <property type="molecule type" value="Genomic_DNA"/>
</dbReference>
<gene>
    <name evidence="3" type="ORF">N478_03855</name>
</gene>
<dbReference type="PATRIC" id="fig|1365257.3.peg.3804"/>
<protein>
    <recommendedName>
        <fullName evidence="5">Integrating conjugative element protein</fullName>
    </recommendedName>
</protein>
<dbReference type="Proteomes" id="UP000076661">
    <property type="component" value="Unassembled WGS sequence"/>
</dbReference>
<dbReference type="AlphaFoldDB" id="A0A167KWF0"/>
<feature type="region of interest" description="Disordered" evidence="1">
    <location>
        <begin position="185"/>
        <end position="209"/>
    </location>
</feature>
<proteinExistence type="predicted"/>
<dbReference type="RefSeq" id="WP_063382181.1">
    <property type="nucleotide sequence ID" value="NZ_AUXX01000034.1"/>
</dbReference>
<sequence>MKLKLPALLISTLLVSITFESNANTTLVLEEQDVSLTYKIHGASYWSRQKENELPVNLPDLQWNIGADCSGFDAGISVEGLMNDLDSQFNRLQRDTVNAMKGFATSLPLLLIQRMDPGLYELINNGIIKGEELFNLSISSCQSMSEKFSSNGFGALIDESTYYEFSSSLMSDPDKDETDIVKKMNEKGESKGEAGVPRHGGGTCGERKSNPCKPVEDVVKAGIKIAYEKSLKQRTKVNEPKPWIKNVFTDSSEAEGWITKTIGTVKYGTCKKCIQYEEVAGVGVYEDIASESLAISERLSAIVESSRIPDRSDLLSVSVNDMFVDENVIFALRDEQIHRGVFISRISDDLALMKVVDKLIAARRILLAGKSDPKFQSVTMNKEIIEARLQLISEEIRMLKEELELKASAKGDVIVQLLDRFKVRKNVDVNQIHSHFNKDMVDNLNRVSGRGEQ</sequence>
<evidence type="ECO:0000313" key="3">
    <source>
        <dbReference type="EMBL" id="KZN63398.1"/>
    </source>
</evidence>
<reference evidence="3 4" key="1">
    <citation type="submission" date="2013-07" db="EMBL/GenBank/DDBJ databases">
        <title>Comparative Genomic and Metabolomic Analysis of Twelve Strains of Pseudoalteromonas luteoviolacea.</title>
        <authorList>
            <person name="Vynne N.G."/>
            <person name="Mansson M."/>
            <person name="Gram L."/>
        </authorList>
    </citation>
    <scope>NUCLEOTIDE SEQUENCE [LARGE SCALE GENOMIC DNA]</scope>
    <source>
        <strain evidence="3 4">S4060-1</strain>
    </source>
</reference>
<keyword evidence="2" id="KW-0732">Signal</keyword>
<evidence type="ECO:0000256" key="2">
    <source>
        <dbReference type="SAM" id="SignalP"/>
    </source>
</evidence>
<evidence type="ECO:0008006" key="5">
    <source>
        <dbReference type="Google" id="ProtNLM"/>
    </source>
</evidence>
<organism evidence="3 4">
    <name type="scientific">Pseudoalteromonas luteoviolacea S4060-1</name>
    <dbReference type="NCBI Taxonomy" id="1365257"/>
    <lineage>
        <taxon>Bacteria</taxon>
        <taxon>Pseudomonadati</taxon>
        <taxon>Pseudomonadota</taxon>
        <taxon>Gammaproteobacteria</taxon>
        <taxon>Alteromonadales</taxon>
        <taxon>Pseudoalteromonadaceae</taxon>
        <taxon>Pseudoalteromonas</taxon>
    </lineage>
</organism>